<name>A0A221W8Z5_9PSEU</name>
<dbReference type="GO" id="GO:0032259">
    <property type="term" value="P:methylation"/>
    <property type="evidence" value="ECO:0007669"/>
    <property type="project" value="UniProtKB-KW"/>
</dbReference>
<dbReference type="Proteomes" id="UP000204221">
    <property type="component" value="Chromosome"/>
</dbReference>
<dbReference type="InterPro" id="IPR029063">
    <property type="entry name" value="SAM-dependent_MTases_sf"/>
</dbReference>
<evidence type="ECO:0000313" key="2">
    <source>
        <dbReference type="EMBL" id="ASO21817.1"/>
    </source>
</evidence>
<organism evidence="2 3">
    <name type="scientific">Actinoalloteichus hoggarensis</name>
    <dbReference type="NCBI Taxonomy" id="1470176"/>
    <lineage>
        <taxon>Bacteria</taxon>
        <taxon>Bacillati</taxon>
        <taxon>Actinomycetota</taxon>
        <taxon>Actinomycetes</taxon>
        <taxon>Pseudonocardiales</taxon>
        <taxon>Pseudonocardiaceae</taxon>
        <taxon>Actinoalloteichus</taxon>
    </lineage>
</organism>
<dbReference type="OrthoDB" id="5175904at2"/>
<keyword evidence="2" id="KW-0808">Transferase</keyword>
<proteinExistence type="predicted"/>
<dbReference type="SUPFAM" id="SSF53335">
    <property type="entry name" value="S-adenosyl-L-methionine-dependent methyltransferases"/>
    <property type="match status" value="1"/>
</dbReference>
<dbReference type="EMBL" id="CP022521">
    <property type="protein sequence ID" value="ASO21817.1"/>
    <property type="molecule type" value="Genomic_DNA"/>
</dbReference>
<sequence>MSDQEEPLLGIDLDWPNPARMYDYALGGAHNFAVDREAFDKLLTIDADAALVGQTNRAFLRRAVRYCVDQGIRQFLDLGSGIPTQGHAHEIARSVDPTVRVVYVDNEPVAVAHSRRLLNAIDGVEMVAADIRDPESVLGAPETAMLDLSQPVGLLAVAVLHYVSPDDDPAGLLARYLGPLAPGSLLAVSHTTVDAVDPVQAAEMRKLFDSTSSPVTHRSRAELTSLLSEQVDLVEPGIVWTPQWRPDGPEELLSDEPERSGTYAALGRKRD</sequence>
<dbReference type="Pfam" id="PF04672">
    <property type="entry name" value="Methyltransf_19"/>
    <property type="match status" value="1"/>
</dbReference>
<dbReference type="Gene3D" id="3.40.50.150">
    <property type="entry name" value="Vaccinia Virus protein VP39"/>
    <property type="match status" value="1"/>
</dbReference>
<dbReference type="PIRSF" id="PIRSF017393">
    <property type="entry name" value="MTase_SAV2177"/>
    <property type="match status" value="1"/>
</dbReference>
<feature type="region of interest" description="Disordered" evidence="1">
    <location>
        <begin position="244"/>
        <end position="271"/>
    </location>
</feature>
<keyword evidence="3" id="KW-1185">Reference proteome</keyword>
<accession>A0A221W8Z5</accession>
<reference evidence="2 3" key="1">
    <citation type="submission" date="2017-07" db="EMBL/GenBank/DDBJ databases">
        <title>Complete genome sequence of Actinoalloteichus hoggarensis DSM 45943, type strain of Actinoalloteichus hoggarensis.</title>
        <authorList>
            <person name="Ruckert C."/>
            <person name="Nouioui I."/>
            <person name="Willmese J."/>
            <person name="van Wezel G."/>
            <person name="Klenk H.-P."/>
            <person name="Kalinowski J."/>
            <person name="Zotchev S.B."/>
        </authorList>
    </citation>
    <scope>NUCLEOTIDE SEQUENCE [LARGE SCALE GENOMIC DNA]</scope>
    <source>
        <strain evidence="2 3">DSM 45943</strain>
    </source>
</reference>
<evidence type="ECO:0000256" key="1">
    <source>
        <dbReference type="SAM" id="MobiDB-lite"/>
    </source>
</evidence>
<dbReference type="GO" id="GO:0008168">
    <property type="term" value="F:methyltransferase activity"/>
    <property type="evidence" value="ECO:0007669"/>
    <property type="project" value="UniProtKB-KW"/>
</dbReference>
<dbReference type="RefSeq" id="WP_093942897.1">
    <property type="nucleotide sequence ID" value="NZ_CP022521.1"/>
</dbReference>
<keyword evidence="2" id="KW-0489">Methyltransferase</keyword>
<dbReference type="AlphaFoldDB" id="A0A221W8Z5"/>
<gene>
    <name evidence="2" type="ORF">AHOG_21005</name>
</gene>
<protein>
    <submittedName>
        <fullName evidence="2">S-adenosyl methyltransferase</fullName>
    </submittedName>
</protein>
<dbReference type="KEGG" id="ahg:AHOG_21005"/>
<evidence type="ECO:0000313" key="3">
    <source>
        <dbReference type="Proteomes" id="UP000204221"/>
    </source>
</evidence>
<dbReference type="InterPro" id="IPR006764">
    <property type="entry name" value="SAM_dep_MeTrfase_SAV2177_type"/>
</dbReference>